<dbReference type="Proteomes" id="UP000031829">
    <property type="component" value="Chromosome"/>
</dbReference>
<dbReference type="GeneID" id="93641392"/>
<proteinExistence type="predicted"/>
<sequence length="226" mass="26777">MKKRTKTIIAVIAGAAILIGGIWMINESRYPNVPAFDDHFTRKFLNKDKKVDDGFYEFKSNTGQYTMWFPEEYQLIHEDASDYVKDDTYYEFWKASNNNNEGHKGYINIELSEKNPDKEKVYVESLFKKRFHSTSPQKLQTDTTKIYYDRAYIYFKGTDKRVITDFNRHIPTTYAGYIADKNSERVIEFYFDSTNDHLSKKSAEERDKWIIKILKSITFNKDEHNG</sequence>
<dbReference type="KEGG" id="bmeg:BG04_3330"/>
<accession>A0A0B6ABV3</accession>
<dbReference type="EMBL" id="CP009920">
    <property type="protein sequence ID" value="AJI21011.1"/>
    <property type="molecule type" value="Genomic_DNA"/>
</dbReference>
<evidence type="ECO:0000313" key="2">
    <source>
        <dbReference type="Proteomes" id="UP000031829"/>
    </source>
</evidence>
<organism evidence="1 2">
    <name type="scientific">Priestia megaterium (strain ATCC 14581 / DSM 32 / CCUG 1817 / JCM 2506 / NBRC 15308 / NCIMB 9376 / NCTC 10342 / NRRL B-14308 / VKM B-512 / Ford 19)</name>
    <name type="common">Bacillus megaterium</name>
    <dbReference type="NCBI Taxonomy" id="1348623"/>
    <lineage>
        <taxon>Bacteria</taxon>
        <taxon>Bacillati</taxon>
        <taxon>Bacillota</taxon>
        <taxon>Bacilli</taxon>
        <taxon>Bacillales</taxon>
        <taxon>Bacillaceae</taxon>
        <taxon>Priestia</taxon>
    </lineage>
</organism>
<protein>
    <submittedName>
        <fullName evidence="1">Uncharacterized protein</fullName>
    </submittedName>
</protein>
<gene>
    <name evidence="1" type="ORF">BG04_3330</name>
</gene>
<dbReference type="RefSeq" id="WP_034653925.1">
    <property type="nucleotide sequence ID" value="NZ_BCVB01000007.1"/>
</dbReference>
<reference evidence="1 2" key="1">
    <citation type="journal article" date="2015" name="Genome Announc.">
        <title>Complete genome sequences for 35 biothreat assay-relevant bacillus species.</title>
        <authorList>
            <person name="Johnson S.L."/>
            <person name="Daligault H.E."/>
            <person name="Davenport K.W."/>
            <person name="Jaissle J."/>
            <person name="Frey K.G."/>
            <person name="Ladner J.T."/>
            <person name="Broomall S.M."/>
            <person name="Bishop-Lilly K.A."/>
            <person name="Bruce D.C."/>
            <person name="Gibbons H.S."/>
            <person name="Coyne S.R."/>
            <person name="Lo C.C."/>
            <person name="Meincke L."/>
            <person name="Munk A.C."/>
            <person name="Koroleva G.I."/>
            <person name="Rosenzweig C.N."/>
            <person name="Palacios G.F."/>
            <person name="Redden C.L."/>
            <person name="Minogue T.D."/>
            <person name="Chain P.S."/>
        </authorList>
    </citation>
    <scope>NUCLEOTIDE SEQUENCE [LARGE SCALE GENOMIC DNA]</scope>
    <source>
        <strain evidence="2">ATCC 14581 / DSM 32 / JCM 2506 / NBRC 15308 / NCIMB 9376 / NCTC 10342 / NRRL B-14308 / VKM B-512</strain>
    </source>
</reference>
<evidence type="ECO:0000313" key="1">
    <source>
        <dbReference type="EMBL" id="AJI21011.1"/>
    </source>
</evidence>
<name>A0A0B6ABV3_PRIM2</name>
<dbReference type="AlphaFoldDB" id="A0A0B6ABV3"/>
<dbReference type="HOGENOM" id="CLU_1217850_0_0_9"/>